<name>A0A9P7DX44_9AGAM</name>
<sequence length="124" mass="14019">RPPRKQLATKAARKTAAAAATGGVKKPHRFRPGTVALREIRRYQKSTELLIRKLPFQRLVREIAQDFKTDLRFQSSAVMALQEAAEAYLVSLFEDTNLAAIHAKRVTIQPKDLALARRLRGERS</sequence>
<evidence type="ECO:0000256" key="9">
    <source>
        <dbReference type="SAM" id="MobiDB-lite"/>
    </source>
</evidence>
<dbReference type="GO" id="GO:0003677">
    <property type="term" value="F:DNA binding"/>
    <property type="evidence" value="ECO:0007669"/>
    <property type="project" value="InterPro"/>
</dbReference>
<feature type="domain" description="Core Histone H2A/H2B/H3" evidence="10">
    <location>
        <begin position="32"/>
        <end position="119"/>
    </location>
</feature>
<dbReference type="GO" id="GO:0030527">
    <property type="term" value="F:structural constituent of chromatin"/>
    <property type="evidence" value="ECO:0007669"/>
    <property type="project" value="InterPro"/>
</dbReference>
<dbReference type="AlphaFoldDB" id="A0A9P7DX44"/>
<dbReference type="OrthoDB" id="842664at2759"/>
<evidence type="ECO:0000256" key="4">
    <source>
        <dbReference type="ARBA" id="ARBA00022454"/>
    </source>
</evidence>
<evidence type="ECO:0000259" key="10">
    <source>
        <dbReference type="Pfam" id="PF00125"/>
    </source>
</evidence>
<dbReference type="RefSeq" id="XP_041187306.1">
    <property type="nucleotide sequence ID" value="XM_041331762.1"/>
</dbReference>
<dbReference type="GeneID" id="64625779"/>
<evidence type="ECO:0000313" key="11">
    <source>
        <dbReference type="EMBL" id="KAG1805553.1"/>
    </source>
</evidence>
<dbReference type="SMART" id="SM00428">
    <property type="entry name" value="H3"/>
    <property type="match status" value="1"/>
</dbReference>
<feature type="non-terminal residue" evidence="11">
    <location>
        <position position="124"/>
    </location>
</feature>
<dbReference type="PRINTS" id="PR00622">
    <property type="entry name" value="HISTONEH3"/>
</dbReference>
<dbReference type="GO" id="GO:0000786">
    <property type="term" value="C:nucleosome"/>
    <property type="evidence" value="ECO:0007669"/>
    <property type="project" value="UniProtKB-KW"/>
</dbReference>
<evidence type="ECO:0000256" key="8">
    <source>
        <dbReference type="ARBA" id="ARBA00023269"/>
    </source>
</evidence>
<keyword evidence="8" id="KW-0544">Nucleosome core</keyword>
<keyword evidence="5" id="KW-0488">Methylation</keyword>
<dbReference type="InterPro" id="IPR000164">
    <property type="entry name" value="Histone_H3/CENP-A"/>
</dbReference>
<keyword evidence="4" id="KW-0158">Chromosome</keyword>
<evidence type="ECO:0000313" key="12">
    <source>
        <dbReference type="Proteomes" id="UP000807769"/>
    </source>
</evidence>
<keyword evidence="12" id="KW-1185">Reference proteome</keyword>
<dbReference type="PROSITE" id="PS00959">
    <property type="entry name" value="HISTONE_H3_2"/>
    <property type="match status" value="1"/>
</dbReference>
<dbReference type="Gene3D" id="1.10.20.10">
    <property type="entry name" value="Histone, subunit A"/>
    <property type="match status" value="1"/>
</dbReference>
<comment type="subcellular location">
    <subcellularLocation>
        <location evidence="1">Chromosome</location>
    </subcellularLocation>
</comment>
<dbReference type="EMBL" id="JABBWG010000052">
    <property type="protein sequence ID" value="KAG1805553.1"/>
    <property type="molecule type" value="Genomic_DNA"/>
</dbReference>
<comment type="similarity">
    <text evidence="2">Belongs to the histone H3 family.</text>
</comment>
<dbReference type="InterPro" id="IPR009072">
    <property type="entry name" value="Histone-fold"/>
</dbReference>
<organism evidence="11 12">
    <name type="scientific">Suillus subaureus</name>
    <dbReference type="NCBI Taxonomy" id="48587"/>
    <lineage>
        <taxon>Eukaryota</taxon>
        <taxon>Fungi</taxon>
        <taxon>Dikarya</taxon>
        <taxon>Basidiomycota</taxon>
        <taxon>Agaricomycotina</taxon>
        <taxon>Agaricomycetes</taxon>
        <taxon>Agaricomycetidae</taxon>
        <taxon>Boletales</taxon>
        <taxon>Suillineae</taxon>
        <taxon>Suillaceae</taxon>
        <taxon>Suillus</taxon>
    </lineage>
</organism>
<evidence type="ECO:0000256" key="2">
    <source>
        <dbReference type="ARBA" id="ARBA00010343"/>
    </source>
</evidence>
<evidence type="ECO:0000256" key="3">
    <source>
        <dbReference type="ARBA" id="ARBA00020835"/>
    </source>
</evidence>
<evidence type="ECO:0000256" key="5">
    <source>
        <dbReference type="ARBA" id="ARBA00022481"/>
    </source>
</evidence>
<proteinExistence type="inferred from homology"/>
<dbReference type="GO" id="GO:0046982">
    <property type="term" value="F:protein heterodimerization activity"/>
    <property type="evidence" value="ECO:0007669"/>
    <property type="project" value="InterPro"/>
</dbReference>
<dbReference type="SUPFAM" id="SSF47113">
    <property type="entry name" value="Histone-fold"/>
    <property type="match status" value="1"/>
</dbReference>
<keyword evidence="8" id="KW-0238">DNA-binding</keyword>
<dbReference type="GO" id="GO:0005654">
    <property type="term" value="C:nucleoplasm"/>
    <property type="evidence" value="ECO:0007669"/>
    <property type="project" value="UniProtKB-ARBA"/>
</dbReference>
<evidence type="ECO:0000256" key="6">
    <source>
        <dbReference type="ARBA" id="ARBA00022553"/>
    </source>
</evidence>
<gene>
    <name evidence="11" type="ORF">BJ212DRAFT_1283499</name>
</gene>
<dbReference type="FunFam" id="1.10.20.10:FF:000001">
    <property type="entry name" value="Histone H3"/>
    <property type="match status" value="1"/>
</dbReference>
<feature type="compositionally biased region" description="Low complexity" evidence="9">
    <location>
        <begin position="8"/>
        <end position="21"/>
    </location>
</feature>
<protein>
    <recommendedName>
        <fullName evidence="3">Histone H3</fullName>
    </recommendedName>
</protein>
<keyword evidence="7" id="KW-0007">Acetylation</keyword>
<dbReference type="InterPro" id="IPR007125">
    <property type="entry name" value="H2A/H2B/H3"/>
</dbReference>
<feature type="region of interest" description="Disordered" evidence="9">
    <location>
        <begin position="1"/>
        <end position="28"/>
    </location>
</feature>
<dbReference type="Pfam" id="PF00125">
    <property type="entry name" value="Histone"/>
    <property type="match status" value="1"/>
</dbReference>
<evidence type="ECO:0000256" key="1">
    <source>
        <dbReference type="ARBA" id="ARBA00004286"/>
    </source>
</evidence>
<dbReference type="CDD" id="cd22911">
    <property type="entry name" value="HFD_H3"/>
    <property type="match status" value="1"/>
</dbReference>
<dbReference type="Proteomes" id="UP000807769">
    <property type="component" value="Unassembled WGS sequence"/>
</dbReference>
<dbReference type="PANTHER" id="PTHR11426">
    <property type="entry name" value="HISTONE H3"/>
    <property type="match status" value="1"/>
</dbReference>
<evidence type="ECO:0000256" key="7">
    <source>
        <dbReference type="ARBA" id="ARBA00022990"/>
    </source>
</evidence>
<reference evidence="11" key="1">
    <citation type="journal article" date="2020" name="New Phytol.">
        <title>Comparative genomics reveals dynamic genome evolution in host specialist ectomycorrhizal fungi.</title>
        <authorList>
            <person name="Lofgren L.A."/>
            <person name="Nguyen N.H."/>
            <person name="Vilgalys R."/>
            <person name="Ruytinx J."/>
            <person name="Liao H.L."/>
            <person name="Branco S."/>
            <person name="Kuo A."/>
            <person name="LaButti K."/>
            <person name="Lipzen A."/>
            <person name="Andreopoulos W."/>
            <person name="Pangilinan J."/>
            <person name="Riley R."/>
            <person name="Hundley H."/>
            <person name="Na H."/>
            <person name="Barry K."/>
            <person name="Grigoriev I.V."/>
            <person name="Stajich J.E."/>
            <person name="Kennedy P.G."/>
        </authorList>
    </citation>
    <scope>NUCLEOTIDE SEQUENCE</scope>
    <source>
        <strain evidence="11">MN1</strain>
    </source>
</reference>
<accession>A0A9P7DX44</accession>
<keyword evidence="6" id="KW-0597">Phosphoprotein</keyword>
<comment type="caution">
    <text evidence="11">The sequence shown here is derived from an EMBL/GenBank/DDBJ whole genome shotgun (WGS) entry which is preliminary data.</text>
</comment>